<dbReference type="InterPro" id="IPR020578">
    <property type="entry name" value="Aminotrans_V_PyrdxlP_BS"/>
</dbReference>
<dbReference type="InterPro" id="IPR015424">
    <property type="entry name" value="PyrdxlP-dep_Trfase"/>
</dbReference>
<dbReference type="EMBL" id="DTBZ01000028">
    <property type="protein sequence ID" value="HGQ17551.1"/>
    <property type="molecule type" value="Genomic_DNA"/>
</dbReference>
<accession>A0A7J3JNJ7</accession>
<dbReference type="InterPro" id="IPR015422">
    <property type="entry name" value="PyrdxlP-dep_Trfase_small"/>
</dbReference>
<dbReference type="PANTHER" id="PTHR21152">
    <property type="entry name" value="AMINOTRANSFERASE CLASS V"/>
    <property type="match status" value="1"/>
</dbReference>
<feature type="domain" description="Aminotransferase class V" evidence="6">
    <location>
        <begin position="36"/>
        <end position="273"/>
    </location>
</feature>
<keyword evidence="7" id="KW-0032">Aminotransferase</keyword>
<evidence type="ECO:0000256" key="2">
    <source>
        <dbReference type="ARBA" id="ARBA00009236"/>
    </source>
</evidence>
<keyword evidence="3" id="KW-0663">Pyridoxal phosphate</keyword>
<dbReference type="Gene3D" id="3.40.640.10">
    <property type="entry name" value="Type I PLP-dependent aspartate aminotransferase-like (Major domain)"/>
    <property type="match status" value="1"/>
</dbReference>
<reference evidence="7" key="1">
    <citation type="journal article" date="2020" name="mSystems">
        <title>Genome- and Community-Level Interaction Insights into Carbon Utilization and Element Cycling Functions of Hydrothermarchaeota in Hydrothermal Sediment.</title>
        <authorList>
            <person name="Zhou Z."/>
            <person name="Liu Y."/>
            <person name="Xu W."/>
            <person name="Pan J."/>
            <person name="Luo Z.H."/>
            <person name="Li M."/>
        </authorList>
    </citation>
    <scope>NUCLEOTIDE SEQUENCE [LARGE SCALE GENOMIC DNA]</scope>
    <source>
        <strain evidence="7">SpSt-657</strain>
    </source>
</reference>
<evidence type="ECO:0000256" key="3">
    <source>
        <dbReference type="ARBA" id="ARBA00022898"/>
    </source>
</evidence>
<dbReference type="InterPro" id="IPR000192">
    <property type="entry name" value="Aminotrans_V_dom"/>
</dbReference>
<comment type="cofactor">
    <cofactor evidence="1 5">
        <name>pyridoxal 5'-phosphate</name>
        <dbReference type="ChEBI" id="CHEBI:597326"/>
    </cofactor>
</comment>
<sequence length="342" mass="38419">MKYLTPGPVQLPEAVIKAIARQPHFHRTDEFREIFREVLDKLTKITYGTPIIAPGTGTFAVDMMVYNYVNPGENVAVLVYGEFSERLAESLESRGAKVHRIKWDIGDVPPPDIVEDLCKRIPNITAIAMVHNETSTGVTNRYIDKIQNVADSIGAVLLIDSVSALPAEPIRCRVDVVATASQKAFLAPPGAAILFISREPRSNNHVPPSMALRKYLKMLSRNETPYTPPINVIYGLTVSLNYILSIGIERYHEIHRERAEILYKGIELEPIPRKYIVRSYTVTAFYTDRSKEIISELKRYGYVIAGGMGEIRDRSIRIGVMGDITVDDLNKVVEVVNRVVNR</sequence>
<dbReference type="Gene3D" id="3.90.1150.10">
    <property type="entry name" value="Aspartate Aminotransferase, domain 1"/>
    <property type="match status" value="1"/>
</dbReference>
<comment type="caution">
    <text evidence="7">The sequence shown here is derived from an EMBL/GenBank/DDBJ whole genome shotgun (WGS) entry which is preliminary data.</text>
</comment>
<dbReference type="InterPro" id="IPR024169">
    <property type="entry name" value="SP_NH2Trfase/AEP_transaminase"/>
</dbReference>
<dbReference type="GO" id="GO:0019265">
    <property type="term" value="P:glycine biosynthetic process, by transamination of glyoxylate"/>
    <property type="evidence" value="ECO:0007669"/>
    <property type="project" value="TreeGrafter"/>
</dbReference>
<dbReference type="InterPro" id="IPR015421">
    <property type="entry name" value="PyrdxlP-dep_Trfase_major"/>
</dbReference>
<comment type="similarity">
    <text evidence="2 4">Belongs to the class-V pyridoxal-phosphate-dependent aminotransferase family.</text>
</comment>
<dbReference type="PROSITE" id="PS00595">
    <property type="entry name" value="AA_TRANSFER_CLASS_5"/>
    <property type="match status" value="1"/>
</dbReference>
<dbReference type="PANTHER" id="PTHR21152:SF39">
    <property type="entry name" value="SOLUBLE HYDROGENASE, SMALL SUBUNIT"/>
    <property type="match status" value="1"/>
</dbReference>
<protein>
    <submittedName>
        <fullName evidence="7">Alanine--glyoxylate aminotransferase family protein</fullName>
    </submittedName>
</protein>
<evidence type="ECO:0000256" key="5">
    <source>
        <dbReference type="RuleBase" id="RU004504"/>
    </source>
</evidence>
<gene>
    <name evidence="7" type="ORF">ENU30_01015</name>
</gene>
<dbReference type="PIRSF" id="PIRSF000524">
    <property type="entry name" value="SPT"/>
    <property type="match status" value="1"/>
</dbReference>
<proteinExistence type="inferred from homology"/>
<evidence type="ECO:0000259" key="6">
    <source>
        <dbReference type="Pfam" id="PF00266"/>
    </source>
</evidence>
<evidence type="ECO:0000256" key="4">
    <source>
        <dbReference type="RuleBase" id="RU004075"/>
    </source>
</evidence>
<evidence type="ECO:0000313" key="7">
    <source>
        <dbReference type="EMBL" id="HGQ17551.1"/>
    </source>
</evidence>
<name>A0A7J3JNJ7_9CREN</name>
<dbReference type="GO" id="GO:0004760">
    <property type="term" value="F:L-serine-pyruvate transaminase activity"/>
    <property type="evidence" value="ECO:0007669"/>
    <property type="project" value="TreeGrafter"/>
</dbReference>
<dbReference type="Pfam" id="PF00266">
    <property type="entry name" value="Aminotran_5"/>
    <property type="match status" value="1"/>
</dbReference>
<dbReference type="GO" id="GO:0008453">
    <property type="term" value="F:alanine-glyoxylate transaminase activity"/>
    <property type="evidence" value="ECO:0007669"/>
    <property type="project" value="TreeGrafter"/>
</dbReference>
<keyword evidence="7" id="KW-0808">Transferase</keyword>
<dbReference type="AlphaFoldDB" id="A0A7J3JNJ7"/>
<dbReference type="SUPFAM" id="SSF53383">
    <property type="entry name" value="PLP-dependent transferases"/>
    <property type="match status" value="1"/>
</dbReference>
<organism evidence="7">
    <name type="scientific">Ignisphaera aggregans</name>
    <dbReference type="NCBI Taxonomy" id="334771"/>
    <lineage>
        <taxon>Archaea</taxon>
        <taxon>Thermoproteota</taxon>
        <taxon>Thermoprotei</taxon>
        <taxon>Desulfurococcales</taxon>
        <taxon>Desulfurococcaceae</taxon>
        <taxon>Ignisphaera</taxon>
    </lineage>
</organism>
<evidence type="ECO:0000256" key="1">
    <source>
        <dbReference type="ARBA" id="ARBA00001933"/>
    </source>
</evidence>